<reference evidence="3 4" key="1">
    <citation type="submission" date="2018-08" db="EMBL/GenBank/DDBJ databases">
        <title>A genome reference for cultivated species of the human gut microbiota.</title>
        <authorList>
            <person name="Zou Y."/>
            <person name="Xue W."/>
            <person name="Luo G."/>
        </authorList>
    </citation>
    <scope>NUCLEOTIDE SEQUENCE [LARGE SCALE GENOMIC DNA]</scope>
    <source>
        <strain evidence="3 4">AF22-10AC</strain>
    </source>
</reference>
<dbReference type="AlphaFoldDB" id="A0A412J430"/>
<gene>
    <name evidence="3" type="ORF">DWX92_04220</name>
</gene>
<dbReference type="Pfam" id="PF10066">
    <property type="entry name" value="DUF2304"/>
    <property type="match status" value="1"/>
</dbReference>
<proteinExistence type="predicted"/>
<evidence type="ECO:0000256" key="2">
    <source>
        <dbReference type="SAM" id="Phobius"/>
    </source>
</evidence>
<feature type="transmembrane region" description="Helical" evidence="2">
    <location>
        <begin position="36"/>
        <end position="57"/>
    </location>
</feature>
<feature type="transmembrane region" description="Helical" evidence="2">
    <location>
        <begin position="69"/>
        <end position="89"/>
    </location>
</feature>
<organism evidence="3 4">
    <name type="scientific">Holdemanella biformis</name>
    <dbReference type="NCBI Taxonomy" id="1735"/>
    <lineage>
        <taxon>Bacteria</taxon>
        <taxon>Bacillati</taxon>
        <taxon>Bacillota</taxon>
        <taxon>Erysipelotrichia</taxon>
        <taxon>Erysipelotrichales</taxon>
        <taxon>Erysipelotrichaceae</taxon>
        <taxon>Holdemanella</taxon>
    </lineage>
</organism>
<feature type="transmembrane region" description="Helical" evidence="2">
    <location>
        <begin position="6"/>
        <end position="24"/>
    </location>
</feature>
<keyword evidence="2" id="KW-0472">Membrane</keyword>
<keyword evidence="2" id="KW-0812">Transmembrane</keyword>
<protein>
    <submittedName>
        <fullName evidence="3">DUF2304 domain-containing protein</fullName>
    </submittedName>
</protein>
<feature type="coiled-coil region" evidence="1">
    <location>
        <begin position="89"/>
        <end position="116"/>
    </location>
</feature>
<evidence type="ECO:0000313" key="4">
    <source>
        <dbReference type="Proteomes" id="UP000285274"/>
    </source>
</evidence>
<dbReference type="Proteomes" id="UP000285274">
    <property type="component" value="Unassembled WGS sequence"/>
</dbReference>
<name>A0A412J430_9FIRM</name>
<dbReference type="EMBL" id="QRVM01000013">
    <property type="protein sequence ID" value="RGS47381.1"/>
    <property type="molecule type" value="Genomic_DNA"/>
</dbReference>
<keyword evidence="1" id="KW-0175">Coiled coil</keyword>
<accession>A0A412J430</accession>
<dbReference type="InterPro" id="IPR019277">
    <property type="entry name" value="DUF2304"/>
</dbReference>
<comment type="caution">
    <text evidence="3">The sequence shown here is derived from an EMBL/GenBank/DDBJ whole genome shotgun (WGS) entry which is preliminary data.</text>
</comment>
<sequence length="116" mass="13510">MPFNLRFAIFIVACVLAFTVMRILHKDMIPVKYSLLWWIAILILVVLALWPDFFLFFVNLLRFQTTSNMVIGVFIVILIFITMSLTVIVSSQKNKINLLIQEVSMLKQEIKDKSND</sequence>
<keyword evidence="2" id="KW-1133">Transmembrane helix</keyword>
<dbReference type="RefSeq" id="WP_118319744.1">
    <property type="nucleotide sequence ID" value="NZ_CATYGP010000046.1"/>
</dbReference>
<evidence type="ECO:0000256" key="1">
    <source>
        <dbReference type="SAM" id="Coils"/>
    </source>
</evidence>
<evidence type="ECO:0000313" key="3">
    <source>
        <dbReference type="EMBL" id="RGS47381.1"/>
    </source>
</evidence>